<evidence type="ECO:0000313" key="2">
    <source>
        <dbReference type="EMBL" id="MCW4129038.1"/>
    </source>
</evidence>
<dbReference type="Proteomes" id="UP001209344">
    <property type="component" value="Unassembled WGS sequence"/>
</dbReference>
<dbReference type="RefSeq" id="WP_264966593.1">
    <property type="nucleotide sequence ID" value="NZ_JAPDVK010000003.1"/>
</dbReference>
<evidence type="ECO:0000313" key="3">
    <source>
        <dbReference type="Proteomes" id="UP001209344"/>
    </source>
</evidence>
<name>A0AAP3F8H2_9BACT</name>
<feature type="chain" id="PRO_5042856358" description="Major fimbrial subunit protein N-terminal domain-containing protein" evidence="1">
    <location>
        <begin position="26"/>
        <end position="367"/>
    </location>
</feature>
<sequence length="367" mass="40403">MNRKIYKYLYAVLLLSLALLPTGCASDGDVLCPEPDNGTASYVTFRVVTPKAMVTRTATRAVPDVDNAEIWGDGYLSEAGVDFDNALIGNQFNVFITDSGGKLITNLRNLIYIETTDSENNVVYSFSGEIPKDNVEDLKTNSNARIHIAANCGSDISLSDTLSFNHVGQPSETFTAIPMWGVETFDFTTLKPGNNDVGEIWLLRAMAKVEIIIDTKVTDNFITALTSASVTKANTKGYVLPQTWSKVADTKKLSFENSLRALPPAAGISGMTPADDKTTDKIVFYLPETENTDGATEITLNYTLKGNESKSGVIKFAKYENGTPSDTYYDIVRNHLYRFEVSLSGKFVIRYTVCPWNTYEITPPVFD</sequence>
<organism evidence="2 3">
    <name type="scientific">Segatella copri</name>
    <dbReference type="NCBI Taxonomy" id="165179"/>
    <lineage>
        <taxon>Bacteria</taxon>
        <taxon>Pseudomonadati</taxon>
        <taxon>Bacteroidota</taxon>
        <taxon>Bacteroidia</taxon>
        <taxon>Bacteroidales</taxon>
        <taxon>Prevotellaceae</taxon>
        <taxon>Segatella</taxon>
    </lineage>
</organism>
<protein>
    <recommendedName>
        <fullName evidence="4">Major fimbrial subunit protein N-terminal domain-containing protein</fullName>
    </recommendedName>
</protein>
<accession>A0AAP3F8H2</accession>
<evidence type="ECO:0008006" key="4">
    <source>
        <dbReference type="Google" id="ProtNLM"/>
    </source>
</evidence>
<comment type="caution">
    <text evidence="2">The sequence shown here is derived from an EMBL/GenBank/DDBJ whole genome shotgun (WGS) entry which is preliminary data.</text>
</comment>
<gene>
    <name evidence="2" type="ORF">ONT16_12430</name>
</gene>
<reference evidence="2" key="1">
    <citation type="submission" date="2022-11" db="EMBL/GenBank/DDBJ databases">
        <title>Genomic repertoires linked with pathogenic potency of arthritogenic Prevotella copri isolated from the gut of rheumatoid arthritis patients.</title>
        <authorList>
            <person name="Nii T."/>
            <person name="Maeda Y."/>
            <person name="Motooka D."/>
            <person name="Naito M."/>
            <person name="Matsumoto Y."/>
            <person name="Ogawa T."/>
            <person name="Oguro-Igashira E."/>
            <person name="Kishikawa T."/>
            <person name="Yamashita M."/>
            <person name="Koizumi S."/>
            <person name="Kurakawa T."/>
            <person name="Okumura R."/>
            <person name="Kayama H."/>
            <person name="Murakami M."/>
            <person name="Sakaguchi T."/>
            <person name="Das B."/>
            <person name="Nakamura S."/>
            <person name="Okada Y."/>
            <person name="Kumanogoh A."/>
            <person name="Takeda K."/>
        </authorList>
    </citation>
    <scope>NUCLEOTIDE SEQUENCE</scope>
    <source>
        <strain evidence="2">F3-75</strain>
    </source>
</reference>
<dbReference type="EMBL" id="JAPDVK010000003">
    <property type="protein sequence ID" value="MCW4129038.1"/>
    <property type="molecule type" value="Genomic_DNA"/>
</dbReference>
<feature type="signal peptide" evidence="1">
    <location>
        <begin position="1"/>
        <end position="25"/>
    </location>
</feature>
<keyword evidence="1" id="KW-0732">Signal</keyword>
<evidence type="ECO:0000256" key="1">
    <source>
        <dbReference type="SAM" id="SignalP"/>
    </source>
</evidence>
<dbReference type="AlphaFoldDB" id="A0AAP3F8H2"/>
<proteinExistence type="predicted"/>